<keyword evidence="2" id="KW-1185">Reference proteome</keyword>
<sequence>MAAMGGVVIATPGTKPLELSLLTDAAHNGDAQLLHRQFERPAEHAVLADCTSSNGPQSQLAYYFSAPNNAPDDTTTGANKPQGSWAGAGKVTGNFGNGTPFWGDLTAGVGEGQFAGVADNSYHGFYCYRRTRSNLYSRNGMTCTGAYDCNHTEPPHHLSTSDLDDDPW</sequence>
<dbReference type="EMBL" id="MU865915">
    <property type="protein sequence ID" value="KAK4455167.1"/>
    <property type="molecule type" value="Genomic_DNA"/>
</dbReference>
<evidence type="ECO:0000313" key="2">
    <source>
        <dbReference type="Proteomes" id="UP001321760"/>
    </source>
</evidence>
<organism evidence="1 2">
    <name type="scientific">Podospora aff. communis PSN243</name>
    <dbReference type="NCBI Taxonomy" id="3040156"/>
    <lineage>
        <taxon>Eukaryota</taxon>
        <taxon>Fungi</taxon>
        <taxon>Dikarya</taxon>
        <taxon>Ascomycota</taxon>
        <taxon>Pezizomycotina</taxon>
        <taxon>Sordariomycetes</taxon>
        <taxon>Sordariomycetidae</taxon>
        <taxon>Sordariales</taxon>
        <taxon>Podosporaceae</taxon>
        <taxon>Podospora</taxon>
    </lineage>
</organism>
<dbReference type="AlphaFoldDB" id="A0AAV9H631"/>
<accession>A0AAV9H631</accession>
<evidence type="ECO:0000313" key="1">
    <source>
        <dbReference type="EMBL" id="KAK4455167.1"/>
    </source>
</evidence>
<gene>
    <name evidence="1" type="ORF">QBC34DRAFT_465189</name>
</gene>
<name>A0AAV9H631_9PEZI</name>
<comment type="caution">
    <text evidence="1">The sequence shown here is derived from an EMBL/GenBank/DDBJ whole genome shotgun (WGS) entry which is preliminary data.</text>
</comment>
<proteinExistence type="predicted"/>
<reference evidence="1" key="2">
    <citation type="submission" date="2023-05" db="EMBL/GenBank/DDBJ databases">
        <authorList>
            <consortium name="Lawrence Berkeley National Laboratory"/>
            <person name="Steindorff A."/>
            <person name="Hensen N."/>
            <person name="Bonometti L."/>
            <person name="Westerberg I."/>
            <person name="Brannstrom I.O."/>
            <person name="Guillou S."/>
            <person name="Cros-Aarteil S."/>
            <person name="Calhoun S."/>
            <person name="Haridas S."/>
            <person name="Kuo A."/>
            <person name="Mondo S."/>
            <person name="Pangilinan J."/>
            <person name="Riley R."/>
            <person name="Labutti K."/>
            <person name="Andreopoulos B."/>
            <person name="Lipzen A."/>
            <person name="Chen C."/>
            <person name="Yanf M."/>
            <person name="Daum C."/>
            <person name="Ng V."/>
            <person name="Clum A."/>
            <person name="Ohm R."/>
            <person name="Martin F."/>
            <person name="Silar P."/>
            <person name="Natvig D."/>
            <person name="Lalanne C."/>
            <person name="Gautier V."/>
            <person name="Ament-Velasquez S.L."/>
            <person name="Kruys A."/>
            <person name="Hutchinson M.I."/>
            <person name="Powell A.J."/>
            <person name="Barry K."/>
            <person name="Miller A.N."/>
            <person name="Grigoriev I.V."/>
            <person name="Debuchy R."/>
            <person name="Gladieux P."/>
            <person name="Thoren M.H."/>
            <person name="Johannesson H."/>
        </authorList>
    </citation>
    <scope>NUCLEOTIDE SEQUENCE</scope>
    <source>
        <strain evidence="1">PSN243</strain>
    </source>
</reference>
<dbReference type="Proteomes" id="UP001321760">
    <property type="component" value="Unassembled WGS sequence"/>
</dbReference>
<reference evidence="1" key="1">
    <citation type="journal article" date="2023" name="Mol. Phylogenet. Evol.">
        <title>Genome-scale phylogeny and comparative genomics of the fungal order Sordariales.</title>
        <authorList>
            <person name="Hensen N."/>
            <person name="Bonometti L."/>
            <person name="Westerberg I."/>
            <person name="Brannstrom I.O."/>
            <person name="Guillou S."/>
            <person name="Cros-Aarteil S."/>
            <person name="Calhoun S."/>
            <person name="Haridas S."/>
            <person name="Kuo A."/>
            <person name="Mondo S."/>
            <person name="Pangilinan J."/>
            <person name="Riley R."/>
            <person name="LaButti K."/>
            <person name="Andreopoulos B."/>
            <person name="Lipzen A."/>
            <person name="Chen C."/>
            <person name="Yan M."/>
            <person name="Daum C."/>
            <person name="Ng V."/>
            <person name="Clum A."/>
            <person name="Steindorff A."/>
            <person name="Ohm R.A."/>
            <person name="Martin F."/>
            <person name="Silar P."/>
            <person name="Natvig D.O."/>
            <person name="Lalanne C."/>
            <person name="Gautier V."/>
            <person name="Ament-Velasquez S.L."/>
            <person name="Kruys A."/>
            <person name="Hutchinson M.I."/>
            <person name="Powell A.J."/>
            <person name="Barry K."/>
            <person name="Miller A.N."/>
            <person name="Grigoriev I.V."/>
            <person name="Debuchy R."/>
            <person name="Gladieux P."/>
            <person name="Hiltunen Thoren M."/>
            <person name="Johannesson H."/>
        </authorList>
    </citation>
    <scope>NUCLEOTIDE SEQUENCE</scope>
    <source>
        <strain evidence="1">PSN243</strain>
    </source>
</reference>
<protein>
    <submittedName>
        <fullName evidence="1">Uncharacterized protein</fullName>
    </submittedName>
</protein>